<name>A0ACC0JPX4_CHOFU</name>
<sequence length="984" mass="113052">MERDITKLNVVRRINFDDSHGIAAKDTKKKKGSERIQFLQKLKDEINNAKVQNQIERRRYVTRSSVKKNTDRTSQANSGANTPNHTQSDTCSKYELKEDPDREQYFNQKSTDDDHVSEITSFKIDVQEKLYDSSTTYEKQIAINSTNSASTNTNNQLEQCKLEFKEDPDQKQRFTQKSIDSNTASTTIDAGTSISSFNIDLQTELNDDPALNDQICAPILNDQECTDLNNLVTRIPKDTKLDTCTYELQKCTDERHSFAQSYDDDECVHVSPFNIDLQEELNNDPVLRDQELTDYIHQRFEEINIHRKQETQQIITSEHKEGYCSSVGDPFERNHVESVEETIHTYPIKTAIEKNVLNLQPNLNILETSSPNFEKNNDAQFMPSKSELLPVNNIPEQNVTMLRHASSLDYLGILNNSDLNSHVNKTTSTQDILSTTNEVEVTPNKDGYCSSGGGSFEHNHTHTETVEVIIHINDPIETAMKQNVSNLQPNLNILEVSSQKVEKNSDAQFMLPKSSLSLVDNAPEHKVTMLRHASSLDYIGILNNSGEKTTVNESTLTQDILFTTNEVKVLPNNTTICEEKPIKTMKKRDFFNKENIAIVQNFQNEKKVTVIASEIIPSLKKKQKKGKNKRQQKVLGALQIVNLKDTITKGKKKLTKRELSTTVDLNEIKVFEEITSISPKNPSNTSKQARDEIISKGESIGKMQYKGKKEKTVKKRPKITEVQTKPNQMLTRKRKREAQTELLESEDKEIKVVITPIKICDGEIRSDKKNTKEKEKQETFPEEPIDWDIQDDEVKNTEIDKPLLRKRDVQRSYVDFLSDNEDFEWSSTSWEGSIESESETDIKTKKKKKKNTKNQNHSVFDNMQNSDMDLLDLRTKRRRVNKRVARQLSKERGEEYITRNGKHVPEAKTMTINIPIKVIQPEPKRAYKSKLPITKKKQEDFNKMCSLKIIPEIYHNEYLNLHCLNTIEDVLQDTDVEDVTEVNL</sequence>
<reference evidence="1 2" key="1">
    <citation type="journal article" date="2022" name="Genome Biol. Evol.">
        <title>The Spruce Budworm Genome: Reconstructing the Evolutionary History of Antifreeze Proteins.</title>
        <authorList>
            <person name="Beliveau C."/>
            <person name="Gagne P."/>
            <person name="Picq S."/>
            <person name="Vernygora O."/>
            <person name="Keeling C.I."/>
            <person name="Pinkney K."/>
            <person name="Doucet D."/>
            <person name="Wen F."/>
            <person name="Johnston J.S."/>
            <person name="Maaroufi H."/>
            <person name="Boyle B."/>
            <person name="Laroche J."/>
            <person name="Dewar K."/>
            <person name="Juretic N."/>
            <person name="Blackburn G."/>
            <person name="Nisole A."/>
            <person name="Brunet B."/>
            <person name="Brandao M."/>
            <person name="Lumley L."/>
            <person name="Duan J."/>
            <person name="Quan G."/>
            <person name="Lucarotti C.J."/>
            <person name="Roe A.D."/>
            <person name="Sperling F.A.H."/>
            <person name="Levesque R.C."/>
            <person name="Cusson M."/>
        </authorList>
    </citation>
    <scope>NUCLEOTIDE SEQUENCE [LARGE SCALE GENOMIC DNA]</scope>
    <source>
        <strain evidence="1">Glfc:IPQL:Cfum</strain>
    </source>
</reference>
<evidence type="ECO:0000313" key="1">
    <source>
        <dbReference type="EMBL" id="KAI8426119.1"/>
    </source>
</evidence>
<protein>
    <submittedName>
        <fullName evidence="1">Uncharacterized protein</fullName>
    </submittedName>
</protein>
<dbReference type="EMBL" id="CM046108">
    <property type="protein sequence ID" value="KAI8426119.1"/>
    <property type="molecule type" value="Genomic_DNA"/>
</dbReference>
<gene>
    <name evidence="1" type="ORF">MSG28_005073</name>
</gene>
<keyword evidence="2" id="KW-1185">Reference proteome</keyword>
<dbReference type="Proteomes" id="UP001064048">
    <property type="component" value="Chromosome 8"/>
</dbReference>
<evidence type="ECO:0000313" key="2">
    <source>
        <dbReference type="Proteomes" id="UP001064048"/>
    </source>
</evidence>
<organism evidence="1 2">
    <name type="scientific">Choristoneura fumiferana</name>
    <name type="common">Spruce budworm moth</name>
    <name type="synonym">Archips fumiferana</name>
    <dbReference type="NCBI Taxonomy" id="7141"/>
    <lineage>
        <taxon>Eukaryota</taxon>
        <taxon>Metazoa</taxon>
        <taxon>Ecdysozoa</taxon>
        <taxon>Arthropoda</taxon>
        <taxon>Hexapoda</taxon>
        <taxon>Insecta</taxon>
        <taxon>Pterygota</taxon>
        <taxon>Neoptera</taxon>
        <taxon>Endopterygota</taxon>
        <taxon>Lepidoptera</taxon>
        <taxon>Glossata</taxon>
        <taxon>Ditrysia</taxon>
        <taxon>Tortricoidea</taxon>
        <taxon>Tortricidae</taxon>
        <taxon>Tortricinae</taxon>
        <taxon>Choristoneura</taxon>
    </lineage>
</organism>
<accession>A0ACC0JPX4</accession>
<proteinExistence type="predicted"/>
<comment type="caution">
    <text evidence="1">The sequence shown here is derived from an EMBL/GenBank/DDBJ whole genome shotgun (WGS) entry which is preliminary data.</text>
</comment>